<sequence length="227" mass="26254">MNVLEKSEEVNFYANVTNSFFANEFLCVQTFEDSSKDEGEKFVYKSIKTINFFPSSSYLSFEIYLKEIKLFTLVFRENGYQFYFLNSLGTLLEKIQFIEFNSISCAIPRDYECHFNIAKYGFCVLGVEDKGRSMEKKLGTILEDLLTSLSLDLSLMCYEVSFVKLKLFLESYLSHQGNNLMVKMAKYGRKGTLLWTVALHLPSRVGFCWALLEDLIPTTDGRFPEVE</sequence>
<reference evidence="2" key="1">
    <citation type="journal article" date="2023" name="Nat. Plants">
        <title>Single-cell RNA sequencing provides a high-resolution roadmap for understanding the multicellular compartmentation of specialized metabolism.</title>
        <authorList>
            <person name="Sun S."/>
            <person name="Shen X."/>
            <person name="Li Y."/>
            <person name="Li Y."/>
            <person name="Wang S."/>
            <person name="Li R."/>
            <person name="Zhang H."/>
            <person name="Shen G."/>
            <person name="Guo B."/>
            <person name="Wei J."/>
            <person name="Xu J."/>
            <person name="St-Pierre B."/>
            <person name="Chen S."/>
            <person name="Sun C."/>
        </authorList>
    </citation>
    <scope>NUCLEOTIDE SEQUENCE [LARGE SCALE GENOMIC DNA]</scope>
</reference>
<organism evidence="1 2">
    <name type="scientific">Catharanthus roseus</name>
    <name type="common">Madagascar periwinkle</name>
    <name type="synonym">Vinca rosea</name>
    <dbReference type="NCBI Taxonomy" id="4058"/>
    <lineage>
        <taxon>Eukaryota</taxon>
        <taxon>Viridiplantae</taxon>
        <taxon>Streptophyta</taxon>
        <taxon>Embryophyta</taxon>
        <taxon>Tracheophyta</taxon>
        <taxon>Spermatophyta</taxon>
        <taxon>Magnoliopsida</taxon>
        <taxon>eudicotyledons</taxon>
        <taxon>Gunneridae</taxon>
        <taxon>Pentapetalae</taxon>
        <taxon>asterids</taxon>
        <taxon>lamiids</taxon>
        <taxon>Gentianales</taxon>
        <taxon>Apocynaceae</taxon>
        <taxon>Rauvolfioideae</taxon>
        <taxon>Vinceae</taxon>
        <taxon>Catharanthinae</taxon>
        <taxon>Catharanthus</taxon>
    </lineage>
</organism>
<evidence type="ECO:0000313" key="2">
    <source>
        <dbReference type="Proteomes" id="UP001060085"/>
    </source>
</evidence>
<keyword evidence="2" id="KW-1185">Reference proteome</keyword>
<name>A0ACC0A1Y1_CATRO</name>
<dbReference type="EMBL" id="CM044707">
    <property type="protein sequence ID" value="KAI5653972.1"/>
    <property type="molecule type" value="Genomic_DNA"/>
</dbReference>
<protein>
    <submittedName>
        <fullName evidence="1">Uncharacterized protein</fullName>
    </submittedName>
</protein>
<evidence type="ECO:0000313" key="1">
    <source>
        <dbReference type="EMBL" id="KAI5653972.1"/>
    </source>
</evidence>
<accession>A0ACC0A1Y1</accession>
<dbReference type="Proteomes" id="UP001060085">
    <property type="component" value="Linkage Group LG07"/>
</dbReference>
<proteinExistence type="predicted"/>
<gene>
    <name evidence="1" type="ORF">M9H77_31159</name>
</gene>
<comment type="caution">
    <text evidence="1">The sequence shown here is derived from an EMBL/GenBank/DDBJ whole genome shotgun (WGS) entry which is preliminary data.</text>
</comment>